<evidence type="ECO:0000313" key="2">
    <source>
        <dbReference type="Proteomes" id="UP001345219"/>
    </source>
</evidence>
<sequence length="111" mass="12693">MFRHWAPKAPLQTLTANSLVWAEKKPSLDCDEAIPGRERLSFAANQPVSGNVLFPLLPFQVCVRIFLPILFSTIFCKSLRFPMHDWKHGIDSADMKFPITSRLSHSARREI</sequence>
<gene>
    <name evidence="1" type="ORF">SAY87_020794</name>
</gene>
<accession>A0AAN7PPU7</accession>
<protein>
    <submittedName>
        <fullName evidence="1">Uncharacterized protein</fullName>
    </submittedName>
</protein>
<name>A0AAN7PPU7_9MYRT</name>
<keyword evidence="2" id="KW-1185">Reference proteome</keyword>
<dbReference type="AlphaFoldDB" id="A0AAN7PPU7"/>
<reference evidence="1 2" key="1">
    <citation type="journal article" date="2023" name="Hortic Res">
        <title>Pangenome of water caltrop reveals structural variations and asymmetric subgenome divergence after allopolyploidization.</title>
        <authorList>
            <person name="Zhang X."/>
            <person name="Chen Y."/>
            <person name="Wang L."/>
            <person name="Yuan Y."/>
            <person name="Fang M."/>
            <person name="Shi L."/>
            <person name="Lu R."/>
            <person name="Comes H.P."/>
            <person name="Ma Y."/>
            <person name="Chen Y."/>
            <person name="Huang G."/>
            <person name="Zhou Y."/>
            <person name="Zheng Z."/>
            <person name="Qiu Y."/>
        </authorList>
    </citation>
    <scope>NUCLEOTIDE SEQUENCE [LARGE SCALE GENOMIC DNA]</scope>
    <source>
        <tissue evidence="1">Roots</tissue>
    </source>
</reference>
<organism evidence="1 2">
    <name type="scientific">Trapa incisa</name>
    <dbReference type="NCBI Taxonomy" id="236973"/>
    <lineage>
        <taxon>Eukaryota</taxon>
        <taxon>Viridiplantae</taxon>
        <taxon>Streptophyta</taxon>
        <taxon>Embryophyta</taxon>
        <taxon>Tracheophyta</taxon>
        <taxon>Spermatophyta</taxon>
        <taxon>Magnoliopsida</taxon>
        <taxon>eudicotyledons</taxon>
        <taxon>Gunneridae</taxon>
        <taxon>Pentapetalae</taxon>
        <taxon>rosids</taxon>
        <taxon>malvids</taxon>
        <taxon>Myrtales</taxon>
        <taxon>Lythraceae</taxon>
        <taxon>Trapa</taxon>
    </lineage>
</organism>
<dbReference type="Proteomes" id="UP001345219">
    <property type="component" value="Chromosome 16"/>
</dbReference>
<dbReference type="EMBL" id="JAXIOK010000016">
    <property type="protein sequence ID" value="KAK4751996.1"/>
    <property type="molecule type" value="Genomic_DNA"/>
</dbReference>
<proteinExistence type="predicted"/>
<comment type="caution">
    <text evidence="1">The sequence shown here is derived from an EMBL/GenBank/DDBJ whole genome shotgun (WGS) entry which is preliminary data.</text>
</comment>
<evidence type="ECO:0000313" key="1">
    <source>
        <dbReference type="EMBL" id="KAK4751996.1"/>
    </source>
</evidence>